<dbReference type="EMBL" id="JAYGHX010000005">
    <property type="protein sequence ID" value="MEA5391559.1"/>
    <property type="molecule type" value="Genomic_DNA"/>
</dbReference>
<dbReference type="Gene3D" id="3.55.40.20">
    <property type="entry name" value="Iron/manganese superoxide dismutase, C-terminal domain"/>
    <property type="match status" value="1"/>
</dbReference>
<evidence type="ECO:0000256" key="2">
    <source>
        <dbReference type="ARBA" id="ARBA00011738"/>
    </source>
</evidence>
<accession>A0ABU5RUT5</accession>
<evidence type="ECO:0000313" key="10">
    <source>
        <dbReference type="Proteomes" id="UP001304461"/>
    </source>
</evidence>
<comment type="caution">
    <text evidence="9">The sequence shown here is derived from an EMBL/GenBank/DDBJ whole genome shotgun (WGS) entry which is preliminary data.</text>
</comment>
<feature type="domain" description="Manganese/iron superoxide dismutase C-terminal" evidence="8">
    <location>
        <begin position="94"/>
        <end position="194"/>
    </location>
</feature>
<comment type="function">
    <text evidence="6">Destroys radicals which are normally produced within the cells and which are toxic to biological systems.</text>
</comment>
<dbReference type="PIRSF" id="PIRSF000349">
    <property type="entry name" value="SODismutase"/>
    <property type="match status" value="1"/>
</dbReference>
<evidence type="ECO:0000259" key="7">
    <source>
        <dbReference type="Pfam" id="PF00081"/>
    </source>
</evidence>
<comment type="similarity">
    <text evidence="1 6">Belongs to the iron/manganese superoxide dismutase family.</text>
</comment>
<protein>
    <recommendedName>
        <fullName evidence="3 6">Superoxide dismutase</fullName>
        <ecNumber evidence="3 6">1.15.1.1</ecNumber>
    </recommendedName>
</protein>
<feature type="domain" description="Manganese/iron superoxide dismutase N-terminal" evidence="7">
    <location>
        <begin position="3"/>
        <end position="87"/>
    </location>
</feature>
<dbReference type="PANTHER" id="PTHR42769:SF3">
    <property type="entry name" value="SUPEROXIDE DISMUTASE [FE] 2, CHLOROPLASTIC"/>
    <property type="match status" value="1"/>
</dbReference>
<dbReference type="InterPro" id="IPR019833">
    <property type="entry name" value="Mn/Fe_SOD_BS"/>
</dbReference>
<dbReference type="RefSeq" id="WP_323305579.1">
    <property type="nucleotide sequence ID" value="NZ_JAYGHX010000005.1"/>
</dbReference>
<dbReference type="PROSITE" id="PS00088">
    <property type="entry name" value="SOD_MN"/>
    <property type="match status" value="1"/>
</dbReference>
<dbReference type="PRINTS" id="PR01703">
    <property type="entry name" value="MNSODISMTASE"/>
</dbReference>
<comment type="subunit">
    <text evidence="2">Homodimer.</text>
</comment>
<dbReference type="InterPro" id="IPR036314">
    <property type="entry name" value="SOD_C_sf"/>
</dbReference>
<sequence>MAHQLPELPFGLDALEPHISRQTLEFHHGKHHAAYVTNLNKAIEGGDLEGKSLEEVILAVAGDASKAGVFNNAAQVWNHSFYWQCMKPGGGGAPTGALAEKITADFGSYEAFVEQFKAAGATQFGSGWAWLVLDGGTLKITKTANADLPLAHGQKALLTMDVWEHAYYLDYQNRRPDYMTTYLDKLVNWDFVAANLAAA</sequence>
<evidence type="ECO:0000256" key="4">
    <source>
        <dbReference type="ARBA" id="ARBA00022723"/>
    </source>
</evidence>
<name>A0ABU5RUT5_9CYAN</name>
<dbReference type="Proteomes" id="UP001304461">
    <property type="component" value="Unassembled WGS sequence"/>
</dbReference>
<evidence type="ECO:0000256" key="6">
    <source>
        <dbReference type="RuleBase" id="RU000414"/>
    </source>
</evidence>
<dbReference type="Pfam" id="PF00081">
    <property type="entry name" value="Sod_Fe_N"/>
    <property type="match status" value="1"/>
</dbReference>
<proteinExistence type="inferred from homology"/>
<dbReference type="SUPFAM" id="SSF46609">
    <property type="entry name" value="Fe,Mn superoxide dismutase (SOD), N-terminal domain"/>
    <property type="match status" value="1"/>
</dbReference>
<dbReference type="GO" id="GO:0004784">
    <property type="term" value="F:superoxide dismutase activity"/>
    <property type="evidence" value="ECO:0007669"/>
    <property type="project" value="UniProtKB-EC"/>
</dbReference>
<dbReference type="InterPro" id="IPR019832">
    <property type="entry name" value="Mn/Fe_SOD_C"/>
</dbReference>
<evidence type="ECO:0000259" key="8">
    <source>
        <dbReference type="Pfam" id="PF02777"/>
    </source>
</evidence>
<evidence type="ECO:0000256" key="3">
    <source>
        <dbReference type="ARBA" id="ARBA00012682"/>
    </source>
</evidence>
<evidence type="ECO:0000256" key="1">
    <source>
        <dbReference type="ARBA" id="ARBA00008714"/>
    </source>
</evidence>
<dbReference type="InterPro" id="IPR019831">
    <property type="entry name" value="Mn/Fe_SOD_N"/>
</dbReference>
<dbReference type="InterPro" id="IPR036324">
    <property type="entry name" value="Mn/Fe_SOD_N_sf"/>
</dbReference>
<dbReference type="Pfam" id="PF02777">
    <property type="entry name" value="Sod_Fe_C"/>
    <property type="match status" value="1"/>
</dbReference>
<keyword evidence="4 6" id="KW-0479">Metal-binding</keyword>
<organism evidence="9 10">
    <name type="scientific">Cyanobium gracile UHCC 0139</name>
    <dbReference type="NCBI Taxonomy" id="3110308"/>
    <lineage>
        <taxon>Bacteria</taxon>
        <taxon>Bacillati</taxon>
        <taxon>Cyanobacteriota</taxon>
        <taxon>Cyanophyceae</taxon>
        <taxon>Synechococcales</taxon>
        <taxon>Prochlorococcaceae</taxon>
        <taxon>Cyanobium</taxon>
    </lineage>
</organism>
<dbReference type="Gene3D" id="1.10.287.990">
    <property type="entry name" value="Fe,Mn superoxide dismutase (SOD) domain"/>
    <property type="match status" value="1"/>
</dbReference>
<reference evidence="9 10" key="1">
    <citation type="submission" date="2023-12" db="EMBL/GenBank/DDBJ databases">
        <title>Baltic Sea Cyanobacteria.</title>
        <authorList>
            <person name="Delbaje E."/>
            <person name="Fewer D.P."/>
            <person name="Shishido T.K."/>
        </authorList>
    </citation>
    <scope>NUCLEOTIDE SEQUENCE [LARGE SCALE GENOMIC DNA]</scope>
    <source>
        <strain evidence="9 10">UHCC 0139</strain>
    </source>
</reference>
<evidence type="ECO:0000313" key="9">
    <source>
        <dbReference type="EMBL" id="MEA5391559.1"/>
    </source>
</evidence>
<dbReference type="EC" id="1.15.1.1" evidence="3 6"/>
<keyword evidence="10" id="KW-1185">Reference proteome</keyword>
<dbReference type="InterPro" id="IPR001189">
    <property type="entry name" value="Mn/Fe_SOD"/>
</dbReference>
<dbReference type="PANTHER" id="PTHR42769">
    <property type="entry name" value="SUPEROXIDE DISMUTASE"/>
    <property type="match status" value="1"/>
</dbReference>
<gene>
    <name evidence="9" type="ORF">VB738_09855</name>
</gene>
<evidence type="ECO:0000256" key="5">
    <source>
        <dbReference type="ARBA" id="ARBA00023002"/>
    </source>
</evidence>
<dbReference type="SUPFAM" id="SSF54719">
    <property type="entry name" value="Fe,Mn superoxide dismutase (SOD), C-terminal domain"/>
    <property type="match status" value="1"/>
</dbReference>
<comment type="catalytic activity">
    <reaction evidence="6">
        <text>2 superoxide + 2 H(+) = H2O2 + O2</text>
        <dbReference type="Rhea" id="RHEA:20696"/>
        <dbReference type="ChEBI" id="CHEBI:15378"/>
        <dbReference type="ChEBI" id="CHEBI:15379"/>
        <dbReference type="ChEBI" id="CHEBI:16240"/>
        <dbReference type="ChEBI" id="CHEBI:18421"/>
        <dbReference type="EC" id="1.15.1.1"/>
    </reaction>
</comment>
<keyword evidence="5 6" id="KW-0560">Oxidoreductase</keyword>